<evidence type="ECO:0000256" key="1">
    <source>
        <dbReference type="SAM" id="MobiDB-lite"/>
    </source>
</evidence>
<evidence type="ECO:0000313" key="4">
    <source>
        <dbReference type="EMBL" id="EWY38215.1"/>
    </source>
</evidence>
<dbReference type="RefSeq" id="WP_198038865.1">
    <property type="nucleotide sequence ID" value="NZ_AVFL01000020.1"/>
</dbReference>
<evidence type="ECO:0000256" key="2">
    <source>
        <dbReference type="SAM" id="Phobius"/>
    </source>
</evidence>
<dbReference type="Proteomes" id="UP000019486">
    <property type="component" value="Unassembled WGS sequence"/>
</dbReference>
<reference evidence="4 5" key="1">
    <citation type="submission" date="2013-08" db="EMBL/GenBank/DDBJ databases">
        <title>The genome sequence of Skermanella stibiiresistens.</title>
        <authorList>
            <person name="Zhu W."/>
            <person name="Wang G."/>
        </authorList>
    </citation>
    <scope>NUCLEOTIDE SEQUENCE [LARGE SCALE GENOMIC DNA]</scope>
    <source>
        <strain evidence="4 5">SB22</strain>
    </source>
</reference>
<dbReference type="PANTHER" id="PTHR23028">
    <property type="entry name" value="ACETYLTRANSFERASE"/>
    <property type="match status" value="1"/>
</dbReference>
<feature type="transmembrane region" description="Helical" evidence="2">
    <location>
        <begin position="78"/>
        <end position="99"/>
    </location>
</feature>
<feature type="transmembrane region" description="Helical" evidence="2">
    <location>
        <begin position="218"/>
        <end position="241"/>
    </location>
</feature>
<feature type="transmembrane region" description="Helical" evidence="2">
    <location>
        <begin position="114"/>
        <end position="137"/>
    </location>
</feature>
<accession>W9GWE3</accession>
<feature type="region of interest" description="Disordered" evidence="1">
    <location>
        <begin position="346"/>
        <end position="365"/>
    </location>
</feature>
<feature type="transmembrane region" description="Helical" evidence="2">
    <location>
        <begin position="37"/>
        <end position="57"/>
    </location>
</feature>
<dbReference type="EMBL" id="AVFL01000020">
    <property type="protein sequence ID" value="EWY38215.1"/>
    <property type="molecule type" value="Genomic_DNA"/>
</dbReference>
<gene>
    <name evidence="4" type="ORF">N825_14565</name>
</gene>
<keyword evidence="2" id="KW-0812">Transmembrane</keyword>
<feature type="domain" description="Acyltransferase 3" evidence="3">
    <location>
        <begin position="4"/>
        <end position="301"/>
    </location>
</feature>
<feature type="transmembrane region" description="Helical" evidence="2">
    <location>
        <begin position="319"/>
        <end position="335"/>
    </location>
</feature>
<dbReference type="AlphaFoldDB" id="W9GWE3"/>
<proteinExistence type="predicted"/>
<comment type="caution">
    <text evidence="4">The sequence shown here is derived from an EMBL/GenBank/DDBJ whole genome shotgun (WGS) entry which is preliminary data.</text>
</comment>
<sequence>MPHLDALRGAAILLVLVEHFGGQGLNALIPIGAGSLGVHLFFVLSGFLITGQLLDAFHGNRPGPLSTKLKHFYLRRCLRLLPVYYVTLFFLAVFGIGGIDESWPWHVAYLSNMYAYWGGQLSVFWTLAVEEQFYLVWPLLIMITPFRRLALLCLGAIVLTSLFKIAWLVLDWRNPYGYTLLISNLDLLGMGGLLAVLSFNGQSNDFSWFNQRRTAIGFAILGLGGMATAITLWLIHGGGTVRYLTLHPTTSVFYGWLVILAANGLPGWLGTIASFGPLRYIGRISYGIYVIHNFLPHILEKPEVVALTGPLSRLEMGMIVIPLSFILPALSWHLMERPIQRLKDRIGDQPDDRAAAGSAPERLRA</sequence>
<dbReference type="GO" id="GO:0016747">
    <property type="term" value="F:acyltransferase activity, transferring groups other than amino-acyl groups"/>
    <property type="evidence" value="ECO:0007669"/>
    <property type="project" value="InterPro"/>
</dbReference>
<name>W9GWE3_9PROT</name>
<evidence type="ECO:0000313" key="5">
    <source>
        <dbReference type="Proteomes" id="UP000019486"/>
    </source>
</evidence>
<dbReference type="GO" id="GO:0016020">
    <property type="term" value="C:membrane"/>
    <property type="evidence" value="ECO:0007669"/>
    <property type="project" value="TreeGrafter"/>
</dbReference>
<keyword evidence="5" id="KW-1185">Reference proteome</keyword>
<dbReference type="PANTHER" id="PTHR23028:SF53">
    <property type="entry name" value="ACYL_TRANSF_3 DOMAIN-CONTAINING PROTEIN"/>
    <property type="match status" value="1"/>
</dbReference>
<feature type="transmembrane region" description="Helical" evidence="2">
    <location>
        <begin position="176"/>
        <end position="197"/>
    </location>
</feature>
<feature type="transmembrane region" description="Helical" evidence="2">
    <location>
        <begin position="280"/>
        <end position="299"/>
    </location>
</feature>
<feature type="transmembrane region" description="Helical" evidence="2">
    <location>
        <begin position="149"/>
        <end position="170"/>
    </location>
</feature>
<feature type="transmembrane region" description="Helical" evidence="2">
    <location>
        <begin position="253"/>
        <end position="273"/>
    </location>
</feature>
<evidence type="ECO:0000259" key="3">
    <source>
        <dbReference type="Pfam" id="PF01757"/>
    </source>
</evidence>
<dbReference type="STRING" id="1385369.N825_14565"/>
<protein>
    <recommendedName>
        <fullName evidence="3">Acyltransferase 3 domain-containing protein</fullName>
    </recommendedName>
</protein>
<dbReference type="Pfam" id="PF01757">
    <property type="entry name" value="Acyl_transf_3"/>
    <property type="match status" value="1"/>
</dbReference>
<organism evidence="4 5">
    <name type="scientific">Skermanella stibiiresistens SB22</name>
    <dbReference type="NCBI Taxonomy" id="1385369"/>
    <lineage>
        <taxon>Bacteria</taxon>
        <taxon>Pseudomonadati</taxon>
        <taxon>Pseudomonadota</taxon>
        <taxon>Alphaproteobacteria</taxon>
        <taxon>Rhodospirillales</taxon>
        <taxon>Azospirillaceae</taxon>
        <taxon>Skermanella</taxon>
    </lineage>
</organism>
<dbReference type="InterPro" id="IPR002656">
    <property type="entry name" value="Acyl_transf_3_dom"/>
</dbReference>
<dbReference type="InterPro" id="IPR050879">
    <property type="entry name" value="Acyltransferase_3"/>
</dbReference>
<dbReference type="GO" id="GO:0009103">
    <property type="term" value="P:lipopolysaccharide biosynthetic process"/>
    <property type="evidence" value="ECO:0007669"/>
    <property type="project" value="TreeGrafter"/>
</dbReference>
<keyword evidence="2" id="KW-1133">Transmembrane helix</keyword>
<keyword evidence="2" id="KW-0472">Membrane</keyword>